<gene>
    <name evidence="2" type="ORF">T472_0205470</name>
</gene>
<dbReference type="InterPro" id="IPR036390">
    <property type="entry name" value="WH_DNA-bd_sf"/>
</dbReference>
<evidence type="ECO:0000256" key="1">
    <source>
        <dbReference type="ARBA" id="ARBA00023125"/>
    </source>
</evidence>
<dbReference type="PANTHER" id="PTHR33221:SF5">
    <property type="entry name" value="HTH-TYPE TRANSCRIPTIONAL REGULATOR ISCR"/>
    <property type="match status" value="1"/>
</dbReference>
<dbReference type="eggNOG" id="COG1959">
    <property type="taxonomic scope" value="Bacteria"/>
</dbReference>
<dbReference type="STRING" id="994573.T472_0205470"/>
<dbReference type="InterPro" id="IPR000944">
    <property type="entry name" value="Tscrpt_reg_Rrf2"/>
</dbReference>
<evidence type="ECO:0000313" key="2">
    <source>
        <dbReference type="EMBL" id="ETA81620.1"/>
    </source>
</evidence>
<keyword evidence="1" id="KW-0238">DNA-binding</keyword>
<organism evidence="2 3">
    <name type="scientific">Youngiibacter fragilis 232.1</name>
    <dbReference type="NCBI Taxonomy" id="994573"/>
    <lineage>
        <taxon>Bacteria</taxon>
        <taxon>Bacillati</taxon>
        <taxon>Bacillota</taxon>
        <taxon>Clostridia</taxon>
        <taxon>Eubacteriales</taxon>
        <taxon>Clostridiaceae</taxon>
        <taxon>Youngiibacter</taxon>
    </lineage>
</organism>
<dbReference type="RefSeq" id="WP_023384573.1">
    <property type="nucleotide sequence ID" value="NZ_AXUN02000087.1"/>
</dbReference>
<sequence length="148" mass="16501">MRISAKTRYGIAALIHLAQNSTEDRLVPILSISEALGISKIYLEQVFSLLKRGDIVVSVKGAQGGYLLSRPANEITMLEVFKAIEQTLFENTEETVPAKGQEIEKAMKDVIFDRIDNAIEVALVGITLLDMVHEAKKNKSTNEFMFFI</sequence>
<dbReference type="GO" id="GO:0005829">
    <property type="term" value="C:cytosol"/>
    <property type="evidence" value="ECO:0007669"/>
    <property type="project" value="TreeGrafter"/>
</dbReference>
<dbReference type="GO" id="GO:0003700">
    <property type="term" value="F:DNA-binding transcription factor activity"/>
    <property type="evidence" value="ECO:0007669"/>
    <property type="project" value="TreeGrafter"/>
</dbReference>
<dbReference type="AlphaFoldDB" id="V7I5Z1"/>
<protein>
    <submittedName>
        <fullName evidence="2">Rrf2 family transcriptional regulator</fullName>
    </submittedName>
</protein>
<proteinExistence type="predicted"/>
<evidence type="ECO:0000313" key="3">
    <source>
        <dbReference type="Proteomes" id="UP000017747"/>
    </source>
</evidence>
<dbReference type="GO" id="GO:0003677">
    <property type="term" value="F:DNA binding"/>
    <property type="evidence" value="ECO:0007669"/>
    <property type="project" value="UniProtKB-KW"/>
</dbReference>
<dbReference type="Pfam" id="PF02082">
    <property type="entry name" value="Rrf2"/>
    <property type="match status" value="1"/>
</dbReference>
<dbReference type="PANTHER" id="PTHR33221">
    <property type="entry name" value="WINGED HELIX-TURN-HELIX TRANSCRIPTIONAL REGULATOR, RRF2 FAMILY"/>
    <property type="match status" value="1"/>
</dbReference>
<dbReference type="Gene3D" id="1.10.10.10">
    <property type="entry name" value="Winged helix-like DNA-binding domain superfamily/Winged helix DNA-binding domain"/>
    <property type="match status" value="1"/>
</dbReference>
<name>V7I5Z1_9CLOT</name>
<reference evidence="2 3" key="1">
    <citation type="journal article" date="2014" name="Genome Announc.">
        <title>Genome Sequence of Youngiibacter fragilis, the Type Strain of the Genus Youngiibacter.</title>
        <authorList>
            <person name="Wawrik C.B."/>
            <person name="Callaghan A.V."/>
            <person name="Stamps B.W."/>
            <person name="Wawrik B."/>
        </authorList>
    </citation>
    <scope>NUCLEOTIDE SEQUENCE [LARGE SCALE GENOMIC DNA]</scope>
    <source>
        <strain evidence="2 3">232.1</strain>
    </source>
</reference>
<dbReference type="NCBIfam" id="TIGR00738">
    <property type="entry name" value="rrf2_super"/>
    <property type="match status" value="1"/>
</dbReference>
<dbReference type="OrthoDB" id="9808360at2"/>
<keyword evidence="3" id="KW-1185">Reference proteome</keyword>
<dbReference type="SUPFAM" id="SSF46785">
    <property type="entry name" value="Winged helix' DNA-binding domain"/>
    <property type="match status" value="1"/>
</dbReference>
<dbReference type="Proteomes" id="UP000017747">
    <property type="component" value="Unassembled WGS sequence"/>
</dbReference>
<dbReference type="PROSITE" id="PS51197">
    <property type="entry name" value="HTH_RRF2_2"/>
    <property type="match status" value="1"/>
</dbReference>
<dbReference type="EMBL" id="AXUN02000087">
    <property type="protein sequence ID" value="ETA81620.1"/>
    <property type="molecule type" value="Genomic_DNA"/>
</dbReference>
<comment type="caution">
    <text evidence="2">The sequence shown here is derived from an EMBL/GenBank/DDBJ whole genome shotgun (WGS) entry which is preliminary data.</text>
</comment>
<dbReference type="InterPro" id="IPR036388">
    <property type="entry name" value="WH-like_DNA-bd_sf"/>
</dbReference>
<dbReference type="PATRIC" id="fig|994573.3.peg.1019"/>
<accession>V7I5Z1</accession>